<evidence type="ECO:0000256" key="1">
    <source>
        <dbReference type="SAM" id="MobiDB-lite"/>
    </source>
</evidence>
<comment type="caution">
    <text evidence="2">The sequence shown here is derived from an EMBL/GenBank/DDBJ whole genome shotgun (WGS) entry which is preliminary data.</text>
</comment>
<gene>
    <name evidence="2" type="ORF">IMSHALPRED_003669</name>
</gene>
<dbReference type="Proteomes" id="UP000664534">
    <property type="component" value="Unassembled WGS sequence"/>
</dbReference>
<name>A0A8H3J8G4_9LECA</name>
<proteinExistence type="predicted"/>
<dbReference type="OrthoDB" id="5385447at2759"/>
<feature type="compositionally biased region" description="Polar residues" evidence="1">
    <location>
        <begin position="31"/>
        <end position="60"/>
    </location>
</feature>
<sequence>MASNIVELINEYYEARKPYTQMLREAHANLPSKNSSSKAHTSTAESSDTVQSQQEPQFSMSPKIPHDEIREVLEKLEAARIEYAPGEKSTGKASAEKKGKAPVKKK</sequence>
<organism evidence="2 3">
    <name type="scientific">Imshaugia aleurites</name>
    <dbReference type="NCBI Taxonomy" id="172621"/>
    <lineage>
        <taxon>Eukaryota</taxon>
        <taxon>Fungi</taxon>
        <taxon>Dikarya</taxon>
        <taxon>Ascomycota</taxon>
        <taxon>Pezizomycotina</taxon>
        <taxon>Lecanoromycetes</taxon>
        <taxon>OSLEUM clade</taxon>
        <taxon>Lecanoromycetidae</taxon>
        <taxon>Lecanorales</taxon>
        <taxon>Lecanorineae</taxon>
        <taxon>Parmeliaceae</taxon>
        <taxon>Imshaugia</taxon>
    </lineage>
</organism>
<dbReference type="AlphaFoldDB" id="A0A8H3J8G4"/>
<reference evidence="2" key="1">
    <citation type="submission" date="2021-03" db="EMBL/GenBank/DDBJ databases">
        <authorList>
            <person name="Tagirdzhanova G."/>
        </authorList>
    </citation>
    <scope>NUCLEOTIDE SEQUENCE</scope>
</reference>
<dbReference type="EMBL" id="CAJPDT010000185">
    <property type="protein sequence ID" value="CAF9942419.1"/>
    <property type="molecule type" value="Genomic_DNA"/>
</dbReference>
<protein>
    <submittedName>
        <fullName evidence="2">Uncharacterized protein</fullName>
    </submittedName>
</protein>
<feature type="region of interest" description="Disordered" evidence="1">
    <location>
        <begin position="26"/>
        <end position="106"/>
    </location>
</feature>
<evidence type="ECO:0000313" key="3">
    <source>
        <dbReference type="Proteomes" id="UP000664534"/>
    </source>
</evidence>
<evidence type="ECO:0000313" key="2">
    <source>
        <dbReference type="EMBL" id="CAF9942419.1"/>
    </source>
</evidence>
<accession>A0A8H3J8G4</accession>
<feature type="compositionally biased region" description="Basic and acidic residues" evidence="1">
    <location>
        <begin position="64"/>
        <end position="80"/>
    </location>
</feature>
<keyword evidence="3" id="KW-1185">Reference proteome</keyword>